<keyword evidence="4" id="KW-1185">Reference proteome</keyword>
<proteinExistence type="predicted"/>
<keyword evidence="2" id="KW-0472">Membrane</keyword>
<feature type="region of interest" description="Disordered" evidence="1">
    <location>
        <begin position="73"/>
        <end position="193"/>
    </location>
</feature>
<dbReference type="EMBL" id="KC977571">
    <property type="protein sequence ID" value="AGO85850.1"/>
    <property type="molecule type" value="Genomic_DNA"/>
</dbReference>
<feature type="compositionally biased region" description="Low complexity" evidence="1">
    <location>
        <begin position="103"/>
        <end position="113"/>
    </location>
</feature>
<gene>
    <name evidence="3" type="ORF">psal_cds_1415</name>
</gene>
<dbReference type="Proteomes" id="UP000204584">
    <property type="component" value="Segment"/>
</dbReference>
<evidence type="ECO:0000256" key="1">
    <source>
        <dbReference type="SAM" id="MobiDB-lite"/>
    </source>
</evidence>
<dbReference type="GeneID" id="16607637"/>
<keyword evidence="2" id="KW-1133">Transmembrane helix</keyword>
<accession>S4W605</accession>
<evidence type="ECO:0008006" key="5">
    <source>
        <dbReference type="Google" id="ProtNLM"/>
    </source>
</evidence>
<name>S4W605_9VIRU</name>
<feature type="compositionally biased region" description="Low complexity" evidence="1">
    <location>
        <begin position="73"/>
        <end position="83"/>
    </location>
</feature>
<organism evidence="3 4">
    <name type="scientific">Pandoravirus salinus</name>
    <dbReference type="NCBI Taxonomy" id="1349410"/>
    <lineage>
        <taxon>Viruses</taxon>
        <taxon>Pandoravirus</taxon>
    </lineage>
</organism>
<dbReference type="KEGG" id="vg:16607637"/>
<reference evidence="3 4" key="1">
    <citation type="journal article" date="2013" name="Science">
        <title>Pandoraviruses: amoeba viruses with genomes up to 2.5 Mb reaching that of parasitic eukaryotes.</title>
        <authorList>
            <person name="Philippe N."/>
            <person name="Legendre M."/>
            <person name="Doutre G."/>
            <person name="Coute Y."/>
            <person name="Poirot O."/>
            <person name="Lescot M."/>
            <person name="Arslan D."/>
            <person name="Seltzer V."/>
            <person name="Bertaux L."/>
            <person name="Bruley C."/>
            <person name="Garin J."/>
            <person name="Claverie J.M."/>
            <person name="Abergel C."/>
        </authorList>
    </citation>
    <scope>NUCLEOTIDE SEQUENCE [LARGE SCALE GENOMIC DNA]</scope>
</reference>
<feature type="transmembrane region" description="Helical" evidence="2">
    <location>
        <begin position="233"/>
        <end position="251"/>
    </location>
</feature>
<evidence type="ECO:0000313" key="3">
    <source>
        <dbReference type="EMBL" id="AGO85850.1"/>
    </source>
</evidence>
<dbReference type="RefSeq" id="YP_008438930.1">
    <property type="nucleotide sequence ID" value="NC_022098.1"/>
</dbReference>
<feature type="compositionally biased region" description="Basic residues" evidence="1">
    <location>
        <begin position="131"/>
        <end position="146"/>
    </location>
</feature>
<sequence>MPPSTCRRRRRCPSRRIARALLRRLYKKHPQNFFLRPASRRSMDGLSFFWCRRHGVAVIVAAAALADETMPSRTMSTMSTMTTRQKKDACRLRPQTTRRRQPRTTTETAATALADKRGRKDESKNNDTPQRRTKKREQKKRTKKRGAATDASFGRPKETAVAGSNPVRTNRSPRPLLSRRQKPQNPQKERKTNLSVARLSLSLSLSLSLCSPSCHCCRGRPKKKENGKSSWKLPPLCVALFFLLSLFVFFIESALSPSPPGAALFFVGGRPRLFCSPTFFVVSRSLGLAALCLDFFLSCSPRRPPFEYFHWSALFVAKK</sequence>
<evidence type="ECO:0000313" key="4">
    <source>
        <dbReference type="Proteomes" id="UP000204584"/>
    </source>
</evidence>
<protein>
    <recommendedName>
        <fullName evidence="5">Transmembrane protein</fullName>
    </recommendedName>
</protein>
<evidence type="ECO:0000256" key="2">
    <source>
        <dbReference type="SAM" id="Phobius"/>
    </source>
</evidence>
<feature type="compositionally biased region" description="Basic and acidic residues" evidence="1">
    <location>
        <begin position="114"/>
        <end position="125"/>
    </location>
</feature>
<keyword evidence="2" id="KW-0812">Transmembrane</keyword>